<gene>
    <name evidence="3" type="ORF">EUB48_21010</name>
</gene>
<protein>
    <submittedName>
        <fullName evidence="3">Glycine zipper family protein</fullName>
    </submittedName>
</protein>
<keyword evidence="4" id="KW-1185">Reference proteome</keyword>
<dbReference type="Proteomes" id="UP000316798">
    <property type="component" value="Chromosome"/>
</dbReference>
<dbReference type="AlphaFoldDB" id="A0A515DGJ9"/>
<evidence type="ECO:0000313" key="3">
    <source>
        <dbReference type="EMBL" id="QDL39530.1"/>
    </source>
</evidence>
<feature type="region of interest" description="Disordered" evidence="1">
    <location>
        <begin position="139"/>
        <end position="165"/>
    </location>
</feature>
<sequence length="165" mass="17102">MQTGKLSLTALSPLLWLAACASPPMGPTVQVLPSPNKPFQVFQQDQFDCKQYAQSQVAGQAEAVNRGTAGAAATGVVLGGLLGAAIGNHQGAGIGAGVGAIAGTSAGANSAAYGQGSIQAQYNNAYVQCMYSRGNQVPGAGPQYQRPQYYPQQQRPQYQQPYPQQ</sequence>
<accession>A0A515DGJ9</accession>
<dbReference type="RefSeq" id="WP_142820995.1">
    <property type="nucleotide sequence ID" value="NZ_CP035503.1"/>
</dbReference>
<evidence type="ECO:0000313" key="4">
    <source>
        <dbReference type="Proteomes" id="UP000316798"/>
    </source>
</evidence>
<feature type="chain" id="PRO_5022184469" evidence="2">
    <location>
        <begin position="22"/>
        <end position="165"/>
    </location>
</feature>
<proteinExistence type="predicted"/>
<feature type="compositionally biased region" description="Low complexity" evidence="1">
    <location>
        <begin position="142"/>
        <end position="165"/>
    </location>
</feature>
<feature type="signal peptide" evidence="2">
    <location>
        <begin position="1"/>
        <end position="21"/>
    </location>
</feature>
<name>A0A515DGJ9_9BURK</name>
<keyword evidence="2" id="KW-0732">Signal</keyword>
<organism evidence="3 4">
    <name type="scientific">Rhodoferax sediminis</name>
    <dbReference type="NCBI Taxonomy" id="2509614"/>
    <lineage>
        <taxon>Bacteria</taxon>
        <taxon>Pseudomonadati</taxon>
        <taxon>Pseudomonadota</taxon>
        <taxon>Betaproteobacteria</taxon>
        <taxon>Burkholderiales</taxon>
        <taxon>Comamonadaceae</taxon>
        <taxon>Rhodoferax</taxon>
    </lineage>
</organism>
<dbReference type="KEGG" id="rhf:EUB48_21010"/>
<dbReference type="OrthoDB" id="5573966at2"/>
<dbReference type="PROSITE" id="PS51257">
    <property type="entry name" value="PROKAR_LIPOPROTEIN"/>
    <property type="match status" value="1"/>
</dbReference>
<evidence type="ECO:0000256" key="1">
    <source>
        <dbReference type="SAM" id="MobiDB-lite"/>
    </source>
</evidence>
<reference evidence="3 4" key="1">
    <citation type="submission" date="2019-01" db="EMBL/GenBank/DDBJ databases">
        <title>Genomic insights into a novel species Rhodoferax sp.</title>
        <authorList>
            <person name="Jin L."/>
        </authorList>
    </citation>
    <scope>NUCLEOTIDE SEQUENCE [LARGE SCALE GENOMIC DNA]</scope>
    <source>
        <strain evidence="3 4">CHu59-6-5</strain>
    </source>
</reference>
<dbReference type="EMBL" id="CP035503">
    <property type="protein sequence ID" value="QDL39530.1"/>
    <property type="molecule type" value="Genomic_DNA"/>
</dbReference>
<evidence type="ECO:0000256" key="2">
    <source>
        <dbReference type="SAM" id="SignalP"/>
    </source>
</evidence>